<dbReference type="EMBL" id="CM034399">
    <property type="protein sequence ID" value="KAJ0176436.1"/>
    <property type="molecule type" value="Genomic_DNA"/>
</dbReference>
<comment type="caution">
    <text evidence="1">The sequence shown here is derived from an EMBL/GenBank/DDBJ whole genome shotgun (WGS) entry which is preliminary data.</text>
</comment>
<keyword evidence="2" id="KW-1185">Reference proteome</keyword>
<name>A0ACC1CXY3_9NEOP</name>
<sequence>METLKLFILSSLAISNATQGPNPVVRVIYGVLEGSWKVSNDGRSYASFEGIPYARPPVGKYRFREPQNLKPWTGIWDATKMLSVCMQYDPFYQTVTGSENCLFLNVYTPKPTPAANLPVMVFIHGGAFLYGHSGVYDPSYLMDWDMVVVTLNYRLGPIGFLSTGDEVSPGNFGLKDQSMALHWVKNNILMFGGNPDSITLTGSSAGGASVHYHYLSQLSRGTFNRGMAFSGSAFAPWTHATKPAQKAKSLAGIVGCPTTTSREMVDCLKYRPADVIVNAQIEMFGWWVHLFTPFLPVVEALNVKEPFLNQYPYHAALAGALQNLSLITSVTSEEGLYPAAAYQAVPVLLQDLEDNWEELASNIFEYNDTLPVNRRPEVAAKIKQQYLGGRPVGQDTFAELVQALGDRHFVVDVGKLAYIHALKTNQPTYLYKYAFRGNVSLSNLITGNDENYGVSHADDLIHIFKFSGLSMKSPEDKAMMEELINMIYSYSTTGKPKFSNKGCEWTPVKPGANELNYLEITSPTKYEMKSDADFGHKSFWGSLGFNENEKYNAIHS</sequence>
<dbReference type="Proteomes" id="UP000824533">
    <property type="component" value="Linkage Group LG13"/>
</dbReference>
<organism evidence="1 2">
    <name type="scientific">Dendrolimus kikuchii</name>
    <dbReference type="NCBI Taxonomy" id="765133"/>
    <lineage>
        <taxon>Eukaryota</taxon>
        <taxon>Metazoa</taxon>
        <taxon>Ecdysozoa</taxon>
        <taxon>Arthropoda</taxon>
        <taxon>Hexapoda</taxon>
        <taxon>Insecta</taxon>
        <taxon>Pterygota</taxon>
        <taxon>Neoptera</taxon>
        <taxon>Endopterygota</taxon>
        <taxon>Lepidoptera</taxon>
        <taxon>Glossata</taxon>
        <taxon>Ditrysia</taxon>
        <taxon>Bombycoidea</taxon>
        <taxon>Lasiocampidae</taxon>
        <taxon>Dendrolimus</taxon>
    </lineage>
</organism>
<reference evidence="1 2" key="1">
    <citation type="journal article" date="2021" name="Front. Genet.">
        <title>Chromosome-Level Genome Assembly Reveals Significant Gene Expansion in the Toll and IMD Signaling Pathways of Dendrolimus kikuchii.</title>
        <authorList>
            <person name="Zhou J."/>
            <person name="Wu P."/>
            <person name="Xiong Z."/>
            <person name="Liu N."/>
            <person name="Zhao N."/>
            <person name="Ji M."/>
            <person name="Qiu Y."/>
            <person name="Yang B."/>
        </authorList>
    </citation>
    <scope>NUCLEOTIDE SEQUENCE [LARGE SCALE GENOMIC DNA]</scope>
    <source>
        <strain evidence="1">Ann1</strain>
    </source>
</reference>
<evidence type="ECO:0000313" key="1">
    <source>
        <dbReference type="EMBL" id="KAJ0176436.1"/>
    </source>
</evidence>
<proteinExistence type="predicted"/>
<protein>
    <submittedName>
        <fullName evidence="1">Uncharacterized protein</fullName>
    </submittedName>
</protein>
<accession>A0ACC1CXY3</accession>
<evidence type="ECO:0000313" key="2">
    <source>
        <dbReference type="Proteomes" id="UP000824533"/>
    </source>
</evidence>
<gene>
    <name evidence="1" type="ORF">K1T71_007615</name>
</gene>